<dbReference type="EMBL" id="VSRR010010714">
    <property type="protein sequence ID" value="MPC52225.1"/>
    <property type="molecule type" value="Genomic_DNA"/>
</dbReference>
<accession>A0A5B7G450</accession>
<reference evidence="1 2" key="1">
    <citation type="submission" date="2019-05" db="EMBL/GenBank/DDBJ databases">
        <title>Another draft genome of Portunus trituberculatus and its Hox gene families provides insights of decapod evolution.</title>
        <authorList>
            <person name="Jeong J.-H."/>
            <person name="Song I."/>
            <person name="Kim S."/>
            <person name="Choi T."/>
            <person name="Kim D."/>
            <person name="Ryu S."/>
            <person name="Kim W."/>
        </authorList>
    </citation>
    <scope>NUCLEOTIDE SEQUENCE [LARGE SCALE GENOMIC DNA]</scope>
    <source>
        <tissue evidence="1">Muscle</tissue>
    </source>
</reference>
<name>A0A5B7G450_PORTR</name>
<sequence>MGKTGWVTSRRLRPWNVPGVKVCKENLPPSPHTARPTPRPGCYLSTLHGIGSGRPSGCWGGLVELARWDGLMEI</sequence>
<organism evidence="1 2">
    <name type="scientific">Portunus trituberculatus</name>
    <name type="common">Swimming crab</name>
    <name type="synonym">Neptunus trituberculatus</name>
    <dbReference type="NCBI Taxonomy" id="210409"/>
    <lineage>
        <taxon>Eukaryota</taxon>
        <taxon>Metazoa</taxon>
        <taxon>Ecdysozoa</taxon>
        <taxon>Arthropoda</taxon>
        <taxon>Crustacea</taxon>
        <taxon>Multicrustacea</taxon>
        <taxon>Malacostraca</taxon>
        <taxon>Eumalacostraca</taxon>
        <taxon>Eucarida</taxon>
        <taxon>Decapoda</taxon>
        <taxon>Pleocyemata</taxon>
        <taxon>Brachyura</taxon>
        <taxon>Eubrachyura</taxon>
        <taxon>Portunoidea</taxon>
        <taxon>Portunidae</taxon>
        <taxon>Portuninae</taxon>
        <taxon>Portunus</taxon>
    </lineage>
</organism>
<evidence type="ECO:0000313" key="1">
    <source>
        <dbReference type="EMBL" id="MPC52225.1"/>
    </source>
</evidence>
<keyword evidence="2" id="KW-1185">Reference proteome</keyword>
<dbReference type="AlphaFoldDB" id="A0A5B7G450"/>
<gene>
    <name evidence="1" type="ORF">E2C01_046087</name>
</gene>
<dbReference type="Proteomes" id="UP000324222">
    <property type="component" value="Unassembled WGS sequence"/>
</dbReference>
<comment type="caution">
    <text evidence="1">The sequence shown here is derived from an EMBL/GenBank/DDBJ whole genome shotgun (WGS) entry which is preliminary data.</text>
</comment>
<evidence type="ECO:0000313" key="2">
    <source>
        <dbReference type="Proteomes" id="UP000324222"/>
    </source>
</evidence>
<protein>
    <submittedName>
        <fullName evidence="1">Uncharacterized protein</fullName>
    </submittedName>
</protein>
<proteinExistence type="predicted"/>